<sequence>MSAAAVTTADRVSLGVQTVASAVEEFAASIQEITRQAQMSSQAAEAARTRAGQTMTLVRGLVDAAARIDDVVALITSIASRTNLLALNATIEAARAGEAGKGFAVVAGEVKGLASQTARATETISGQVEAIQASIRAVAREIEQVSDAVGTLGTSSGAIAASVEQQNAVTHEISRALADAAQGSAELGETVHGVAGTAERNSEASAILLDAAASLEVRFNELRQEADRFVSRLVAA</sequence>
<dbReference type="InterPro" id="IPR004089">
    <property type="entry name" value="MCPsignal_dom"/>
</dbReference>
<comment type="similarity">
    <text evidence="2">Belongs to the methyl-accepting chemotaxis (MCP) protein family.</text>
</comment>
<reference evidence="5 6" key="1">
    <citation type="submission" date="2019-09" db="EMBL/GenBank/DDBJ databases">
        <title>Genome sequence of Rhodovastum atsumiense, a diverse member of the Acetobacteraceae family of non-sulfur purple photosynthetic bacteria.</title>
        <authorList>
            <person name="Meyer T."/>
            <person name="Kyndt J."/>
        </authorList>
    </citation>
    <scope>NUCLEOTIDE SEQUENCE [LARGE SCALE GENOMIC DNA]</scope>
    <source>
        <strain evidence="5 6">DSM 21279</strain>
    </source>
</reference>
<dbReference type="SUPFAM" id="SSF58104">
    <property type="entry name" value="Methyl-accepting chemotaxis protein (MCP) signaling domain"/>
    <property type="match status" value="1"/>
</dbReference>
<evidence type="ECO:0000313" key="6">
    <source>
        <dbReference type="Proteomes" id="UP000325255"/>
    </source>
</evidence>
<dbReference type="PANTHER" id="PTHR32089:SF112">
    <property type="entry name" value="LYSOZYME-LIKE PROTEIN-RELATED"/>
    <property type="match status" value="1"/>
</dbReference>
<evidence type="ECO:0000256" key="1">
    <source>
        <dbReference type="ARBA" id="ARBA00023224"/>
    </source>
</evidence>
<dbReference type="RefSeq" id="WP_150045855.1">
    <property type="nucleotide sequence ID" value="NZ_OW485601.1"/>
</dbReference>
<name>A0A5M6IJ29_9PROT</name>
<comment type="caution">
    <text evidence="5">The sequence shown here is derived from an EMBL/GenBank/DDBJ whole genome shotgun (WGS) entry which is preliminary data.</text>
</comment>
<dbReference type="PROSITE" id="PS50111">
    <property type="entry name" value="CHEMOTAXIS_TRANSDUC_2"/>
    <property type="match status" value="1"/>
</dbReference>
<evidence type="ECO:0000256" key="3">
    <source>
        <dbReference type="PROSITE-ProRule" id="PRU00284"/>
    </source>
</evidence>
<evidence type="ECO:0000256" key="2">
    <source>
        <dbReference type="ARBA" id="ARBA00029447"/>
    </source>
</evidence>
<dbReference type="InterPro" id="IPR004090">
    <property type="entry name" value="Chemotax_Me-accpt_rcpt"/>
</dbReference>
<dbReference type="GO" id="GO:0016020">
    <property type="term" value="C:membrane"/>
    <property type="evidence" value="ECO:0007669"/>
    <property type="project" value="InterPro"/>
</dbReference>
<organism evidence="5 6">
    <name type="scientific">Rhodovastum atsumiense</name>
    <dbReference type="NCBI Taxonomy" id="504468"/>
    <lineage>
        <taxon>Bacteria</taxon>
        <taxon>Pseudomonadati</taxon>
        <taxon>Pseudomonadota</taxon>
        <taxon>Alphaproteobacteria</taxon>
        <taxon>Acetobacterales</taxon>
        <taxon>Acetobacteraceae</taxon>
        <taxon>Rhodovastum</taxon>
    </lineage>
</organism>
<dbReference type="AlphaFoldDB" id="A0A5M6IJ29"/>
<dbReference type="GO" id="GO:0006935">
    <property type="term" value="P:chemotaxis"/>
    <property type="evidence" value="ECO:0007669"/>
    <property type="project" value="InterPro"/>
</dbReference>
<evidence type="ECO:0000259" key="4">
    <source>
        <dbReference type="PROSITE" id="PS50111"/>
    </source>
</evidence>
<keyword evidence="6" id="KW-1185">Reference proteome</keyword>
<dbReference type="EMBL" id="VWPK01000151">
    <property type="protein sequence ID" value="KAA5607859.1"/>
    <property type="molecule type" value="Genomic_DNA"/>
</dbReference>
<evidence type="ECO:0000313" key="5">
    <source>
        <dbReference type="EMBL" id="KAA5607859.1"/>
    </source>
</evidence>
<accession>A0A5M6IJ29</accession>
<dbReference type="Gene3D" id="1.10.287.950">
    <property type="entry name" value="Methyl-accepting chemotaxis protein"/>
    <property type="match status" value="1"/>
</dbReference>
<gene>
    <name evidence="5" type="ORF">F1189_31780</name>
</gene>
<protein>
    <recommendedName>
        <fullName evidence="4">Methyl-accepting transducer domain-containing protein</fullName>
    </recommendedName>
</protein>
<dbReference type="Proteomes" id="UP000325255">
    <property type="component" value="Unassembled WGS sequence"/>
</dbReference>
<proteinExistence type="inferred from homology"/>
<dbReference type="GO" id="GO:0007165">
    <property type="term" value="P:signal transduction"/>
    <property type="evidence" value="ECO:0007669"/>
    <property type="project" value="UniProtKB-KW"/>
</dbReference>
<dbReference type="Pfam" id="PF00015">
    <property type="entry name" value="MCPsignal"/>
    <property type="match status" value="1"/>
</dbReference>
<dbReference type="GO" id="GO:0004888">
    <property type="term" value="F:transmembrane signaling receptor activity"/>
    <property type="evidence" value="ECO:0007669"/>
    <property type="project" value="InterPro"/>
</dbReference>
<dbReference type="SMART" id="SM00283">
    <property type="entry name" value="MA"/>
    <property type="match status" value="1"/>
</dbReference>
<keyword evidence="1 3" id="KW-0807">Transducer</keyword>
<feature type="domain" description="Methyl-accepting transducer" evidence="4">
    <location>
        <begin position="1"/>
        <end position="209"/>
    </location>
</feature>
<dbReference type="PRINTS" id="PR00260">
    <property type="entry name" value="CHEMTRNSDUCR"/>
</dbReference>
<dbReference type="PANTHER" id="PTHR32089">
    <property type="entry name" value="METHYL-ACCEPTING CHEMOTAXIS PROTEIN MCPB"/>
    <property type="match status" value="1"/>
</dbReference>
<dbReference type="OrthoDB" id="7218049at2"/>